<proteinExistence type="predicted"/>
<accession>A0A2P5W4K9</accession>
<dbReference type="AlphaFoldDB" id="A0A2P5W4K9"/>
<organism evidence="1 2">
    <name type="scientific">Gossypium barbadense</name>
    <name type="common">Sea Island cotton</name>
    <name type="synonym">Hibiscus barbadensis</name>
    <dbReference type="NCBI Taxonomy" id="3634"/>
    <lineage>
        <taxon>Eukaryota</taxon>
        <taxon>Viridiplantae</taxon>
        <taxon>Streptophyta</taxon>
        <taxon>Embryophyta</taxon>
        <taxon>Tracheophyta</taxon>
        <taxon>Spermatophyta</taxon>
        <taxon>Magnoliopsida</taxon>
        <taxon>eudicotyledons</taxon>
        <taxon>Gunneridae</taxon>
        <taxon>Pentapetalae</taxon>
        <taxon>rosids</taxon>
        <taxon>malvids</taxon>
        <taxon>Malvales</taxon>
        <taxon>Malvaceae</taxon>
        <taxon>Malvoideae</taxon>
        <taxon>Gossypium</taxon>
    </lineage>
</organism>
<protein>
    <submittedName>
        <fullName evidence="1">Uncharacterized protein</fullName>
    </submittedName>
</protein>
<name>A0A2P5W4K9_GOSBA</name>
<sequence length="104" mass="11376">MKPPHELDERVVVAELVGPRAVGGHHYECPRRAWLLSHARVFGACVVYGQVAWSYLALFASPMPLNGTGVSHTRVEGTELSLAPGTPCFSIPTPVFTYQVHPRP</sequence>
<gene>
    <name evidence="1" type="ORF">GOBAR_AA34696</name>
</gene>
<evidence type="ECO:0000313" key="2">
    <source>
        <dbReference type="Proteomes" id="UP000239757"/>
    </source>
</evidence>
<dbReference type="EMBL" id="KZ669170">
    <property type="protein sequence ID" value="PPR85997.1"/>
    <property type="molecule type" value="Genomic_DNA"/>
</dbReference>
<dbReference type="Proteomes" id="UP000239757">
    <property type="component" value="Unassembled WGS sequence"/>
</dbReference>
<evidence type="ECO:0000313" key="1">
    <source>
        <dbReference type="EMBL" id="PPR85997.1"/>
    </source>
</evidence>
<reference evidence="1 2" key="1">
    <citation type="submission" date="2015-01" db="EMBL/GenBank/DDBJ databases">
        <title>Genome of allotetraploid Gossypium barbadense reveals genomic plasticity and fiber elongation in cotton evolution.</title>
        <authorList>
            <person name="Chen X."/>
            <person name="Liu X."/>
            <person name="Zhao B."/>
            <person name="Zheng H."/>
            <person name="Hu Y."/>
            <person name="Lu G."/>
            <person name="Yang C."/>
            <person name="Chen J."/>
            <person name="Shan C."/>
            <person name="Zhang L."/>
            <person name="Zhou Y."/>
            <person name="Wang L."/>
            <person name="Guo W."/>
            <person name="Bai Y."/>
            <person name="Ruan J."/>
            <person name="Shangguan X."/>
            <person name="Mao Y."/>
            <person name="Jiang J."/>
            <person name="Zhu Y."/>
            <person name="Lei J."/>
            <person name="Kang H."/>
            <person name="Chen S."/>
            <person name="He X."/>
            <person name="Wang R."/>
            <person name="Wang Y."/>
            <person name="Chen J."/>
            <person name="Wang L."/>
            <person name="Yu S."/>
            <person name="Wang B."/>
            <person name="Wei J."/>
            <person name="Song S."/>
            <person name="Lu X."/>
            <person name="Gao Z."/>
            <person name="Gu W."/>
            <person name="Deng X."/>
            <person name="Ma D."/>
            <person name="Wang S."/>
            <person name="Liang W."/>
            <person name="Fang L."/>
            <person name="Cai C."/>
            <person name="Zhu X."/>
            <person name="Zhou B."/>
            <person name="Zhang Y."/>
            <person name="Chen Z."/>
            <person name="Xu S."/>
            <person name="Zhu R."/>
            <person name="Wang S."/>
            <person name="Zhang T."/>
            <person name="Zhao G."/>
        </authorList>
    </citation>
    <scope>NUCLEOTIDE SEQUENCE [LARGE SCALE GENOMIC DNA]</scope>
    <source>
        <strain evidence="2">cv. Xinhai21</strain>
        <tissue evidence="1">Leaf</tissue>
    </source>
</reference>